<reference evidence="2 3" key="1">
    <citation type="journal article" date="2019" name="Genome Biol. Evol.">
        <title>Genomic Plasticity Mediated by Transposable Elements in the Plant Pathogenic Fungus Colletotrichum higginsianum.</title>
        <authorList>
            <person name="Tsushima A."/>
            <person name="Gan P."/>
            <person name="Kumakura N."/>
            <person name="Narusaka M."/>
            <person name="Takano Y."/>
            <person name="Narusaka Y."/>
            <person name="Shirasu K."/>
        </authorList>
    </citation>
    <scope>NUCLEOTIDE SEQUENCE [LARGE SCALE GENOMIC DNA]</scope>
    <source>
        <strain evidence="2 3">MAFF305635-RFP</strain>
    </source>
</reference>
<comment type="caution">
    <text evidence="2">The sequence shown here is derived from an EMBL/GenBank/DDBJ whole genome shotgun (WGS) entry which is preliminary data.</text>
</comment>
<dbReference type="Pfam" id="PF01370">
    <property type="entry name" value="Epimerase"/>
    <property type="match status" value="1"/>
</dbReference>
<dbReference type="InterPro" id="IPR051783">
    <property type="entry name" value="NAD(P)-dependent_oxidoreduct"/>
</dbReference>
<evidence type="ECO:0000313" key="3">
    <source>
        <dbReference type="Proteomes" id="UP000305883"/>
    </source>
</evidence>
<dbReference type="Proteomes" id="UP000305883">
    <property type="component" value="Unassembled WGS sequence"/>
</dbReference>
<dbReference type="EMBL" id="MWPZ01000011">
    <property type="protein sequence ID" value="TIC90546.1"/>
    <property type="molecule type" value="Genomic_DNA"/>
</dbReference>
<proteinExistence type="predicted"/>
<accession>A0A4T0VFQ9</accession>
<dbReference type="GO" id="GO:0004029">
    <property type="term" value="F:aldehyde dehydrogenase (NAD+) activity"/>
    <property type="evidence" value="ECO:0007669"/>
    <property type="project" value="TreeGrafter"/>
</dbReference>
<dbReference type="InterPro" id="IPR036291">
    <property type="entry name" value="NAD(P)-bd_dom_sf"/>
</dbReference>
<organism evidence="2 3">
    <name type="scientific">Colletotrichum higginsianum</name>
    <dbReference type="NCBI Taxonomy" id="80884"/>
    <lineage>
        <taxon>Eukaryota</taxon>
        <taxon>Fungi</taxon>
        <taxon>Dikarya</taxon>
        <taxon>Ascomycota</taxon>
        <taxon>Pezizomycotina</taxon>
        <taxon>Sordariomycetes</taxon>
        <taxon>Hypocreomycetidae</taxon>
        <taxon>Glomerellales</taxon>
        <taxon>Glomerellaceae</taxon>
        <taxon>Colletotrichum</taxon>
        <taxon>Colletotrichum destructivum species complex</taxon>
    </lineage>
</organism>
<dbReference type="AlphaFoldDB" id="A0A4T0VFQ9"/>
<dbReference type="SUPFAM" id="SSF51735">
    <property type="entry name" value="NAD(P)-binding Rossmann-fold domains"/>
    <property type="match status" value="1"/>
</dbReference>
<evidence type="ECO:0000313" key="2">
    <source>
        <dbReference type="EMBL" id="TIC90546.1"/>
    </source>
</evidence>
<dbReference type="GO" id="GO:0005737">
    <property type="term" value="C:cytoplasm"/>
    <property type="evidence" value="ECO:0007669"/>
    <property type="project" value="TreeGrafter"/>
</dbReference>
<dbReference type="OrthoDB" id="10262413at2759"/>
<dbReference type="PANTHER" id="PTHR48079">
    <property type="entry name" value="PROTEIN YEEZ"/>
    <property type="match status" value="1"/>
</dbReference>
<dbReference type="InterPro" id="IPR001509">
    <property type="entry name" value="Epimerase_deHydtase"/>
</dbReference>
<dbReference type="PANTHER" id="PTHR48079:SF6">
    <property type="entry name" value="NAD(P)-BINDING DOMAIN-CONTAINING PROTEIN-RELATED"/>
    <property type="match status" value="1"/>
</dbReference>
<feature type="domain" description="NAD-dependent epimerase/dehydratase" evidence="1">
    <location>
        <begin position="162"/>
        <end position="251"/>
    </location>
</feature>
<gene>
    <name evidence="2" type="ORF">CH35J_011860</name>
</gene>
<dbReference type="Gene3D" id="3.40.50.720">
    <property type="entry name" value="NAD(P)-binding Rossmann-like Domain"/>
    <property type="match status" value="1"/>
</dbReference>
<sequence length="362" mass="39504">MADRLLYTGATGFVTRGGTVLSQLLNTSNPQIKGLSITALVRKQEQADLLKQKGVDAVVFRGLDDSEFLRKTASEYDYVIHTPTGFHTASAVALIEGLAERKRQTGRDVHFIHVSSIPETLSPLTSGTSNLAERAITKETTPGPVHEWSDKEDVFEFEERKEAEEAYGQRTTDVAVVKTGERTGVKTYIMMPPTIYGRGTGFFNQGSMQIPSVIRAAVKAGVPAYVGDGTARLGHVHVTDLALLYELVFGKVLAGEEIPSGRRGIYFSNTGSHNWRDIAGHVGRAGVALGALKAAEPRSVSLDEVAAKWLKAPPQVAEMNYAANSATKPVLATELGWKPRKTEKDWEESFLEAFQMVLDEQK</sequence>
<evidence type="ECO:0000259" key="1">
    <source>
        <dbReference type="Pfam" id="PF01370"/>
    </source>
</evidence>
<name>A0A4T0VFQ9_9PEZI</name>
<protein>
    <recommendedName>
        <fullName evidence="1">NAD-dependent epimerase/dehydratase domain-containing protein</fullName>
    </recommendedName>
</protein>